<reference evidence="9 10" key="1">
    <citation type="journal article" date="2015" name="Nature">
        <title>rRNA introns, odd ribosomes, and small enigmatic genomes across a large radiation of phyla.</title>
        <authorList>
            <person name="Brown C.T."/>
            <person name="Hug L.A."/>
            <person name="Thomas B.C."/>
            <person name="Sharon I."/>
            <person name="Castelle C.J."/>
            <person name="Singh A."/>
            <person name="Wilkins M.J."/>
            <person name="Williams K.H."/>
            <person name="Banfield J.F."/>
        </authorList>
    </citation>
    <scope>NUCLEOTIDE SEQUENCE [LARGE SCALE GENOMIC DNA]</scope>
</reference>
<accession>A0A0G1W3P2</accession>
<dbReference type="PIRSF" id="PIRSF005216">
    <property type="entry name" value="Pyruvoyl-dep_arg_deCO2ase"/>
    <property type="match status" value="1"/>
</dbReference>
<dbReference type="AlphaFoldDB" id="A0A0G1W3P2"/>
<dbReference type="PATRIC" id="fig|1618655.3.peg.267"/>
<evidence type="ECO:0000313" key="10">
    <source>
        <dbReference type="Proteomes" id="UP000034682"/>
    </source>
</evidence>
<evidence type="ECO:0000256" key="2">
    <source>
        <dbReference type="ARBA" id="ARBA00008611"/>
    </source>
</evidence>
<dbReference type="InterPro" id="IPR016105">
    <property type="entry name" value="Pyr-dep_his/arg-deCO2ase_sand"/>
</dbReference>
<comment type="similarity">
    <text evidence="2">Belongs to the pyruvoyl-dependent arginine decarboxylase family.</text>
</comment>
<evidence type="ECO:0000256" key="8">
    <source>
        <dbReference type="ARBA" id="ARBA00049309"/>
    </source>
</evidence>
<evidence type="ECO:0000256" key="3">
    <source>
        <dbReference type="ARBA" id="ARBA00012426"/>
    </source>
</evidence>
<evidence type="ECO:0000313" key="9">
    <source>
        <dbReference type="EMBL" id="KKU76925.1"/>
    </source>
</evidence>
<sequence>MTPTKYFITKGVGIHKHKLNSFELALRDAGIQKFNLVTVSSILPPKCKKVTMQKGMEYLSAGEVVFCVMARNESNEPNRMITASVGLAIPKNSDSQYGYISEHHVFGETEDKAGEYSEDLAASMLASTLGMKFKIDDAWDTRRQAFLLSGKIVRTAHITQTARSNKDGLWTSVVAAVVFIPNTN</sequence>
<dbReference type="PANTHER" id="PTHR40438:SF1">
    <property type="entry name" value="PYRUVOYL-DEPENDENT ARGININE DECARBOXYLASE"/>
    <property type="match status" value="1"/>
</dbReference>
<organism evidence="9 10">
    <name type="scientific">Candidatus Giovannonibacteria bacterium GW2011_GWB1_47_6b</name>
    <dbReference type="NCBI Taxonomy" id="1618655"/>
    <lineage>
        <taxon>Bacteria</taxon>
        <taxon>Candidatus Giovannoniibacteriota</taxon>
    </lineage>
</organism>
<dbReference type="HAMAP" id="MF_01404">
    <property type="entry name" value="PvlArgDC"/>
    <property type="match status" value="1"/>
</dbReference>
<protein>
    <recommendedName>
        <fullName evidence="4">Pyruvoyl-dependent arginine decarboxylase AaxB</fullName>
        <ecNumber evidence="3">4.1.1.19</ecNumber>
    </recommendedName>
</protein>
<dbReference type="GO" id="GO:0008792">
    <property type="term" value="F:arginine decarboxylase activity"/>
    <property type="evidence" value="ECO:0007669"/>
    <property type="project" value="UniProtKB-EC"/>
</dbReference>
<evidence type="ECO:0000256" key="5">
    <source>
        <dbReference type="ARBA" id="ARBA00022793"/>
    </source>
</evidence>
<dbReference type="Gene3D" id="3.50.20.10">
    <property type="entry name" value="Pyruvoyl-Dependent Histidine Decarboxylase, subunit B"/>
    <property type="match status" value="1"/>
</dbReference>
<comment type="caution">
    <text evidence="9">The sequence shown here is derived from an EMBL/GenBank/DDBJ whole genome shotgun (WGS) entry which is preliminary data.</text>
</comment>
<keyword evidence="5" id="KW-0210">Decarboxylase</keyword>
<dbReference type="Proteomes" id="UP000034682">
    <property type="component" value="Unassembled WGS sequence"/>
</dbReference>
<dbReference type="NCBIfam" id="TIGR00286">
    <property type="entry name" value="pyruvoyl-dependent arginine decarboxylase"/>
    <property type="match status" value="1"/>
</dbReference>
<comment type="catalytic activity">
    <reaction evidence="8">
        <text>L-arginine + H(+) = agmatine + CO2</text>
        <dbReference type="Rhea" id="RHEA:17641"/>
        <dbReference type="ChEBI" id="CHEBI:15378"/>
        <dbReference type="ChEBI" id="CHEBI:16526"/>
        <dbReference type="ChEBI" id="CHEBI:32682"/>
        <dbReference type="ChEBI" id="CHEBI:58145"/>
        <dbReference type="EC" id="4.1.1.19"/>
    </reaction>
</comment>
<comment type="cofactor">
    <cofactor evidence="1">
        <name>pyruvate</name>
        <dbReference type="ChEBI" id="CHEBI:15361"/>
    </cofactor>
</comment>
<keyword evidence="6" id="KW-0456">Lyase</keyword>
<dbReference type="EMBL" id="LCOK01000010">
    <property type="protein sequence ID" value="KKU76925.1"/>
    <property type="molecule type" value="Genomic_DNA"/>
</dbReference>
<dbReference type="Pfam" id="PF01862">
    <property type="entry name" value="PvlArgDC"/>
    <property type="match status" value="1"/>
</dbReference>
<name>A0A0G1W3P2_9BACT</name>
<evidence type="ECO:0000256" key="4">
    <source>
        <dbReference type="ARBA" id="ARBA00014727"/>
    </source>
</evidence>
<dbReference type="SFLD" id="SFLDG01170">
    <property type="entry name" value="Pyruvoyl-dependent_arginine_de"/>
    <property type="match status" value="1"/>
</dbReference>
<evidence type="ECO:0000256" key="1">
    <source>
        <dbReference type="ARBA" id="ARBA00001928"/>
    </source>
</evidence>
<dbReference type="GO" id="GO:0006527">
    <property type="term" value="P:L-arginine catabolic process"/>
    <property type="evidence" value="ECO:0007669"/>
    <property type="project" value="InterPro"/>
</dbReference>
<dbReference type="SFLD" id="SFLDS00055">
    <property type="entry name" value="Pyruvoyl-Dependent_Histidine/A"/>
    <property type="match status" value="1"/>
</dbReference>
<keyword evidence="7" id="KW-0670">Pyruvate</keyword>
<dbReference type="SUPFAM" id="SSF56271">
    <property type="entry name" value="Pyruvoyl-dependent histidine and arginine decarboxylases"/>
    <property type="match status" value="1"/>
</dbReference>
<dbReference type="InterPro" id="IPR016104">
    <property type="entry name" value="Pyr-dep_his/arg-deCO2ase"/>
</dbReference>
<evidence type="ECO:0000256" key="6">
    <source>
        <dbReference type="ARBA" id="ARBA00023239"/>
    </source>
</evidence>
<dbReference type="PANTHER" id="PTHR40438">
    <property type="entry name" value="PYRUVOYL-DEPENDENT ARGININE DECARBOXYLASE"/>
    <property type="match status" value="1"/>
</dbReference>
<dbReference type="EC" id="4.1.1.19" evidence="3"/>
<gene>
    <name evidence="9" type="ORF">UY02_C0010G0012</name>
</gene>
<evidence type="ECO:0000256" key="7">
    <source>
        <dbReference type="ARBA" id="ARBA00023317"/>
    </source>
</evidence>
<dbReference type="InterPro" id="IPR002724">
    <property type="entry name" value="Pyruvoyl-dep_arg_deCO2ase"/>
</dbReference>
<proteinExistence type="inferred from homology"/>